<keyword evidence="1" id="KW-0812">Transmembrane</keyword>
<evidence type="ECO:0008006" key="4">
    <source>
        <dbReference type="Google" id="ProtNLM"/>
    </source>
</evidence>
<proteinExistence type="predicted"/>
<evidence type="ECO:0000313" key="3">
    <source>
        <dbReference type="Proteomes" id="UP000029989"/>
    </source>
</evidence>
<sequence length="230" mass="25415">MITAVAFVLLGSGLVSLAALPLAAVFGDDHWAVSYARSPVTAILFLAVYFGLLGGVLTWLWRYATRAQTLTHDALLVDGVGLHFLRGNRVVRQIEYDDLLASPTGELADITLESKSYPTGRGGRVTQYFMGLHCGNSDGSVERHLLNFHGGRLGRVYLSNRHELIAAFLRGVSLRRPELRVSPSVLSHYYIDPDTGNYDRKRRVVTEVGATVFALMVVAGIFVWVFHLRD</sequence>
<protein>
    <recommendedName>
        <fullName evidence="4">Transmembrane protein</fullName>
    </recommendedName>
</protein>
<dbReference type="eggNOG" id="ENOG5033493">
    <property type="taxonomic scope" value="Bacteria"/>
</dbReference>
<keyword evidence="3" id="KW-1185">Reference proteome</keyword>
<evidence type="ECO:0000313" key="2">
    <source>
        <dbReference type="EMBL" id="KGM53499.1"/>
    </source>
</evidence>
<comment type="caution">
    <text evidence="2">The sequence shown here is derived from an EMBL/GenBank/DDBJ whole genome shotgun (WGS) entry which is preliminary data.</text>
</comment>
<feature type="transmembrane region" description="Helical" evidence="1">
    <location>
        <begin position="208"/>
        <end position="227"/>
    </location>
</feature>
<dbReference type="AlphaFoldDB" id="A0A0A0ESM0"/>
<keyword evidence="1" id="KW-1133">Transmembrane helix</keyword>
<organism evidence="2 3">
    <name type="scientific">Lysobacter arseniciresistens ZS79</name>
    <dbReference type="NCBI Taxonomy" id="913325"/>
    <lineage>
        <taxon>Bacteria</taxon>
        <taxon>Pseudomonadati</taxon>
        <taxon>Pseudomonadota</taxon>
        <taxon>Gammaproteobacteria</taxon>
        <taxon>Lysobacterales</taxon>
        <taxon>Lysobacteraceae</taxon>
        <taxon>Novilysobacter</taxon>
    </lineage>
</organism>
<evidence type="ECO:0000256" key="1">
    <source>
        <dbReference type="SAM" id="Phobius"/>
    </source>
</evidence>
<feature type="transmembrane region" description="Helical" evidence="1">
    <location>
        <begin position="39"/>
        <end position="61"/>
    </location>
</feature>
<accession>A0A0A0ESM0</accession>
<name>A0A0A0ESM0_9GAMM</name>
<dbReference type="EMBL" id="AVPT01000040">
    <property type="protein sequence ID" value="KGM53499.1"/>
    <property type="molecule type" value="Genomic_DNA"/>
</dbReference>
<reference evidence="2 3" key="1">
    <citation type="journal article" date="2015" name="Stand. Genomic Sci.">
        <title>Genomic information of the arsenic-resistant bacterium Lysobacter arseniciresistens type strain ZS79(T) and comparison of Lysobacter draft genomes.</title>
        <authorList>
            <person name="Liu L."/>
            <person name="Zhang S."/>
            <person name="Luo M."/>
            <person name="Wang G."/>
        </authorList>
    </citation>
    <scope>NUCLEOTIDE SEQUENCE [LARGE SCALE GENOMIC DNA]</scope>
    <source>
        <strain evidence="2 3">ZS79</strain>
    </source>
</reference>
<dbReference type="Proteomes" id="UP000029989">
    <property type="component" value="Unassembled WGS sequence"/>
</dbReference>
<keyword evidence="1" id="KW-0472">Membrane</keyword>
<gene>
    <name evidence="2" type="ORF">N799_11515</name>
</gene>